<organism evidence="1 2">
    <name type="scientific">Azohydromonas lata</name>
    <dbReference type="NCBI Taxonomy" id="45677"/>
    <lineage>
        <taxon>Bacteria</taxon>
        <taxon>Pseudomonadati</taxon>
        <taxon>Pseudomonadota</taxon>
        <taxon>Betaproteobacteria</taxon>
        <taxon>Burkholderiales</taxon>
        <taxon>Sphaerotilaceae</taxon>
        <taxon>Azohydromonas</taxon>
    </lineage>
</organism>
<evidence type="ECO:0000313" key="1">
    <source>
        <dbReference type="EMBL" id="MDZ5460306.1"/>
    </source>
</evidence>
<accession>A0ABU5IN61</accession>
<sequence>MTIAIVDSCAKDAASATGEPEMLATSVRVEGCVLKPLEVTARHLDALEGALVQDFDVICTWDGSHGVLPPLRAVFVGDLLMQAQPAFEQRVDFKRMALIAEGRGGYRALYSWGEIFNSPLGRGIVVAYAQDGQPLPGDKGCFVLFSRHDVATGPRYVQGLRRLELVKVW</sequence>
<proteinExistence type="predicted"/>
<reference evidence="1 2" key="1">
    <citation type="submission" date="2023-11" db="EMBL/GenBank/DDBJ databases">
        <title>Draft genome of Azohydromonas lata strain H1 (DSM1123), a polyhydroxyalkanoate producer.</title>
        <authorList>
            <person name="Traversa D."/>
            <person name="D'Addabbo P."/>
            <person name="Pazzani C."/>
            <person name="Manzari C."/>
            <person name="Chiara M."/>
            <person name="Scrascia M."/>
        </authorList>
    </citation>
    <scope>NUCLEOTIDE SEQUENCE [LARGE SCALE GENOMIC DNA]</scope>
    <source>
        <strain evidence="1 2">H1</strain>
    </source>
</reference>
<comment type="caution">
    <text evidence="1">The sequence shown here is derived from an EMBL/GenBank/DDBJ whole genome shotgun (WGS) entry which is preliminary data.</text>
</comment>
<gene>
    <name evidence="1" type="ORF">SM757_27375</name>
</gene>
<dbReference type="Proteomes" id="UP001293718">
    <property type="component" value="Unassembled WGS sequence"/>
</dbReference>
<dbReference type="SUPFAM" id="SSF56524">
    <property type="entry name" value="Oxidoreductase molybdopterin-binding domain"/>
    <property type="match status" value="1"/>
</dbReference>
<dbReference type="EMBL" id="JAXOJX010000065">
    <property type="protein sequence ID" value="MDZ5460306.1"/>
    <property type="molecule type" value="Genomic_DNA"/>
</dbReference>
<dbReference type="InterPro" id="IPR036374">
    <property type="entry name" value="OxRdtase_Mopterin-bd_sf"/>
</dbReference>
<evidence type="ECO:0000313" key="2">
    <source>
        <dbReference type="Proteomes" id="UP001293718"/>
    </source>
</evidence>
<keyword evidence="2" id="KW-1185">Reference proteome</keyword>
<protein>
    <submittedName>
        <fullName evidence="1">Uncharacterized protein</fullName>
    </submittedName>
</protein>
<dbReference type="RefSeq" id="WP_322467806.1">
    <property type="nucleotide sequence ID" value="NZ_JAXOJX010000065.1"/>
</dbReference>
<name>A0ABU5IN61_9BURK</name>